<keyword evidence="1" id="KW-0732">Signal</keyword>
<dbReference type="EMBL" id="JACRIW010000016">
    <property type="protein sequence ID" value="MBI5168213.1"/>
    <property type="molecule type" value="Genomic_DNA"/>
</dbReference>
<feature type="chain" id="PRO_5037909999" description="FlgD Ig-like domain-containing protein" evidence="1">
    <location>
        <begin position="36"/>
        <end position="801"/>
    </location>
</feature>
<organism evidence="2 3">
    <name type="scientific">Eiseniibacteriota bacterium</name>
    <dbReference type="NCBI Taxonomy" id="2212470"/>
    <lineage>
        <taxon>Bacteria</taxon>
        <taxon>Candidatus Eiseniibacteriota</taxon>
    </lineage>
</organism>
<name>A0A933SAI0_UNCEI</name>
<dbReference type="AlphaFoldDB" id="A0A933SAI0"/>
<evidence type="ECO:0000313" key="2">
    <source>
        <dbReference type="EMBL" id="MBI5168213.1"/>
    </source>
</evidence>
<comment type="caution">
    <text evidence="2">The sequence shown here is derived from an EMBL/GenBank/DDBJ whole genome shotgun (WGS) entry which is preliminary data.</text>
</comment>
<evidence type="ECO:0008006" key="4">
    <source>
        <dbReference type="Google" id="ProtNLM"/>
    </source>
</evidence>
<evidence type="ECO:0000256" key="1">
    <source>
        <dbReference type="SAM" id="SignalP"/>
    </source>
</evidence>
<dbReference type="InterPro" id="IPR006311">
    <property type="entry name" value="TAT_signal"/>
</dbReference>
<proteinExistence type="predicted"/>
<sequence>MSPPFRRRALAVVATWAACVAACGALCVLAPPAFAVMDIEDRGPVLHAGRFSLRVSNVGVLGNPWFVNGRSYDPSWEFPSGSGHELLGHAELWVGGLTGSGERRVSGGPMLEWRPTLEPDDRVRLTVAGDPGGRWNVDDDGDGRVDEEIVNGRDDDGDGLVDEDFDMPAQELLTAEYTDDTREAIQYGYDGGEQHVPLGLSVHQEAFTYNRPGLDGIACVRFVVTNHSAHTVRDLRLGLYADLDSRGRNEGAGHLDDAVARIPYSRVVPKPESAINAGGYWRKPCFERTQGAAIAAAPLPGQANVPIGAIVPLSHTTDPLATFTNDVFPGVREARAAARAPAYDTTFHVYSYSPGLPPGQGGPPSLDRDRWEALEGRWPGVRDETLPQDVSVLVSCGPFAYLAPGQSVEFSVAFVAASTRDSIPALAITARDLQRGSRFNMLPDTAKAGAWFAGATGVNGHETYYEPPEGIVFSYDPHCPQKVYDDYTPDPLTQGPSISFEIEYRHGKPIWTDLDCDGCTGNDGVDRTRPWYLLSLLPPPPAQRASAGDSYARIEWNDAPEAVLASGRVGDSGLRFAGYKLYRLSDWRRDGLLPPPERWQRLAVFNADGASGATLAGITDESSPVTGDVDGIPVHAIGRYAFVDSTVHDGFDYSYVVTSFLRAHAPYDTLPGYVAELESSFEPDFDARVVPHVAAGARGGNVWVAPNPYRASAPWDRPAVPGDVFTKHVDFLGLPRERCTVRIYTLAGDLVAEIPHDGSSGDGQASWNLISRNGQDVASGVYLFVVDSASRHQTGRFVIMR</sequence>
<dbReference type="PROSITE" id="PS51318">
    <property type="entry name" value="TAT"/>
    <property type="match status" value="1"/>
</dbReference>
<reference evidence="2" key="1">
    <citation type="submission" date="2020-07" db="EMBL/GenBank/DDBJ databases">
        <title>Huge and variable diversity of episymbiotic CPR bacteria and DPANN archaea in groundwater ecosystems.</title>
        <authorList>
            <person name="He C.Y."/>
            <person name="Keren R."/>
            <person name="Whittaker M."/>
            <person name="Farag I.F."/>
            <person name="Doudna J."/>
            <person name="Cate J.H.D."/>
            <person name="Banfield J.F."/>
        </authorList>
    </citation>
    <scope>NUCLEOTIDE SEQUENCE</scope>
    <source>
        <strain evidence="2">NC_groundwater_1813_Pr3_B-0.1um_71_17</strain>
    </source>
</reference>
<evidence type="ECO:0000313" key="3">
    <source>
        <dbReference type="Proteomes" id="UP000696931"/>
    </source>
</evidence>
<dbReference type="Proteomes" id="UP000696931">
    <property type="component" value="Unassembled WGS sequence"/>
</dbReference>
<accession>A0A933SAI0</accession>
<protein>
    <recommendedName>
        <fullName evidence="4">FlgD Ig-like domain-containing protein</fullName>
    </recommendedName>
</protein>
<gene>
    <name evidence="2" type="ORF">HZA61_01870</name>
</gene>
<dbReference type="PROSITE" id="PS51257">
    <property type="entry name" value="PROKAR_LIPOPROTEIN"/>
    <property type="match status" value="1"/>
</dbReference>
<dbReference type="Gene3D" id="2.60.40.4070">
    <property type="match status" value="1"/>
</dbReference>
<feature type="signal peptide" evidence="1">
    <location>
        <begin position="1"/>
        <end position="35"/>
    </location>
</feature>